<dbReference type="AlphaFoldDB" id="A0A6N2LRI8"/>
<proteinExistence type="predicted"/>
<accession>A0A6N2LRI8</accession>
<dbReference type="PANTHER" id="PTHR48183">
    <property type="entry name" value="PROTEIN, PUTATIVE-RELATED"/>
    <property type="match status" value="1"/>
</dbReference>
<dbReference type="PANTHER" id="PTHR48183:SF1">
    <property type="entry name" value="PROTEIN, PUTATIVE-RELATED"/>
    <property type="match status" value="1"/>
</dbReference>
<evidence type="ECO:0000313" key="1">
    <source>
        <dbReference type="EMBL" id="VFU43468.1"/>
    </source>
</evidence>
<dbReference type="EMBL" id="CAADRP010001596">
    <property type="protein sequence ID" value="VFU43468.1"/>
    <property type="molecule type" value="Genomic_DNA"/>
</dbReference>
<gene>
    <name evidence="1" type="ORF">SVIM_LOCUS264898</name>
</gene>
<organism evidence="1">
    <name type="scientific">Salix viminalis</name>
    <name type="common">Common osier</name>
    <name type="synonym">Basket willow</name>
    <dbReference type="NCBI Taxonomy" id="40686"/>
    <lineage>
        <taxon>Eukaryota</taxon>
        <taxon>Viridiplantae</taxon>
        <taxon>Streptophyta</taxon>
        <taxon>Embryophyta</taxon>
        <taxon>Tracheophyta</taxon>
        <taxon>Spermatophyta</taxon>
        <taxon>Magnoliopsida</taxon>
        <taxon>eudicotyledons</taxon>
        <taxon>Gunneridae</taxon>
        <taxon>Pentapetalae</taxon>
        <taxon>rosids</taxon>
        <taxon>fabids</taxon>
        <taxon>Malpighiales</taxon>
        <taxon>Salicaceae</taxon>
        <taxon>Saliceae</taxon>
        <taxon>Salix</taxon>
    </lineage>
</organism>
<name>A0A6N2LRI8_SALVM</name>
<sequence>MINKVEAKKLLKDKKLWLASFLIAWAAGLQRQDSFKQKFGTVNEDNSDVAQE</sequence>
<reference evidence="1" key="1">
    <citation type="submission" date="2019-03" db="EMBL/GenBank/DDBJ databases">
        <authorList>
            <person name="Mank J."/>
            <person name="Almeida P."/>
        </authorList>
    </citation>
    <scope>NUCLEOTIDE SEQUENCE</scope>
    <source>
        <strain evidence="1">78183</strain>
    </source>
</reference>
<protein>
    <submittedName>
        <fullName evidence="1">Uncharacterized protein</fullName>
    </submittedName>
</protein>